<comment type="subcellular location">
    <subcellularLocation>
        <location evidence="1">Periplasm</location>
    </subcellularLocation>
</comment>
<feature type="binding site" evidence="8">
    <location>
        <position position="61"/>
    </location>
    <ligand>
        <name>Cu cation</name>
        <dbReference type="ChEBI" id="CHEBI:23378"/>
    </ligand>
</feature>
<dbReference type="PRINTS" id="PR00155">
    <property type="entry name" value="AMICYANIN"/>
</dbReference>
<feature type="binding site" evidence="8">
    <location>
        <position position="99"/>
    </location>
    <ligand>
        <name>Cu cation</name>
        <dbReference type="ChEBI" id="CHEBI:23378"/>
    </ligand>
</feature>
<sequence>MLRGVMFAAAAFAALTASAYAAEIEVKMLNQGAEGRMVFEPSFIKANPGDTIKFVATDPSHNAETVPGFLPEGAKEFKGEFSQDVSVTVEKEGVYGVKCLPHMGMGMVALIAVGSNYPNLEAAKGLKFTGVAKKKFEALLKKAEESKSAALAQ</sequence>
<evidence type="ECO:0000256" key="4">
    <source>
        <dbReference type="ARBA" id="ARBA00022764"/>
    </source>
</evidence>
<keyword evidence="4" id="KW-0574">Periplasm</keyword>
<dbReference type="Pfam" id="PF00127">
    <property type="entry name" value="Copper-bind"/>
    <property type="match status" value="1"/>
</dbReference>
<keyword evidence="6 8" id="KW-0186">Copper</keyword>
<keyword evidence="3 8" id="KW-0479">Metal-binding</keyword>
<dbReference type="EMBL" id="BSFK01000010">
    <property type="protein sequence ID" value="GLK77088.1"/>
    <property type="molecule type" value="Genomic_DNA"/>
</dbReference>
<dbReference type="InterPro" id="IPR001235">
    <property type="entry name" value="Copper_blue_Plastocyanin"/>
</dbReference>
<evidence type="ECO:0000256" key="7">
    <source>
        <dbReference type="NCBIfam" id="TIGR02375"/>
    </source>
</evidence>
<keyword evidence="2" id="KW-0813">Transport</keyword>
<dbReference type="GO" id="GO:0042597">
    <property type="term" value="C:periplasmic space"/>
    <property type="evidence" value="ECO:0007669"/>
    <property type="project" value="UniProtKB-SubCell"/>
</dbReference>
<evidence type="ECO:0000256" key="9">
    <source>
        <dbReference type="SAM" id="SignalP"/>
    </source>
</evidence>
<organism evidence="11 12">
    <name type="scientific">Methylopila jiangsuensis</name>
    <dbReference type="NCBI Taxonomy" id="586230"/>
    <lineage>
        <taxon>Bacteria</taxon>
        <taxon>Pseudomonadati</taxon>
        <taxon>Pseudomonadota</taxon>
        <taxon>Alphaproteobacteria</taxon>
        <taxon>Hyphomicrobiales</taxon>
        <taxon>Methylopilaceae</taxon>
        <taxon>Methylopila</taxon>
    </lineage>
</organism>
<name>A0A9W6JIY5_9HYPH</name>
<dbReference type="GO" id="GO:0005507">
    <property type="term" value="F:copper ion binding"/>
    <property type="evidence" value="ECO:0007669"/>
    <property type="project" value="UniProtKB-UniRule"/>
</dbReference>
<dbReference type="SUPFAM" id="SSF49503">
    <property type="entry name" value="Cupredoxins"/>
    <property type="match status" value="1"/>
</dbReference>
<evidence type="ECO:0000256" key="8">
    <source>
        <dbReference type="PIRSR" id="PIRSR602386-1"/>
    </source>
</evidence>
<feature type="signal peptide" evidence="9">
    <location>
        <begin position="1"/>
        <end position="21"/>
    </location>
</feature>
<evidence type="ECO:0000256" key="2">
    <source>
        <dbReference type="ARBA" id="ARBA00022448"/>
    </source>
</evidence>
<dbReference type="PRINTS" id="PR00156">
    <property type="entry name" value="COPPERBLUE"/>
</dbReference>
<dbReference type="AlphaFoldDB" id="A0A9W6JIY5"/>
<comment type="caution">
    <text evidence="11">The sequence shown here is derived from an EMBL/GenBank/DDBJ whole genome shotgun (WGS) entry which is preliminary data.</text>
</comment>
<dbReference type="InterPro" id="IPR012745">
    <property type="entry name" value="Pseudoazurin"/>
</dbReference>
<proteinExistence type="predicted"/>
<dbReference type="InterPro" id="IPR002386">
    <property type="entry name" value="Amicyanin/Pseudoazurin"/>
</dbReference>
<evidence type="ECO:0000259" key="10">
    <source>
        <dbReference type="Pfam" id="PF00127"/>
    </source>
</evidence>
<dbReference type="NCBIfam" id="TIGR02375">
    <property type="entry name" value="pseudoazurin"/>
    <property type="match status" value="1"/>
</dbReference>
<evidence type="ECO:0000313" key="12">
    <source>
        <dbReference type="Proteomes" id="UP001143364"/>
    </source>
</evidence>
<accession>A0A9W6JIY5</accession>
<dbReference type="Proteomes" id="UP001143364">
    <property type="component" value="Unassembled WGS sequence"/>
</dbReference>
<dbReference type="CDD" id="cd04218">
    <property type="entry name" value="Pseudoazurin"/>
    <property type="match status" value="1"/>
</dbReference>
<protein>
    <recommendedName>
        <fullName evidence="7">Pseudoazurin</fullName>
    </recommendedName>
</protein>
<keyword evidence="9" id="KW-0732">Signal</keyword>
<comment type="cofactor">
    <cofactor evidence="8">
        <name>Cu cation</name>
        <dbReference type="ChEBI" id="CHEBI:23378"/>
    </cofactor>
    <text evidence="8">Binds 1 copper ion per subunit.</text>
</comment>
<evidence type="ECO:0000313" key="11">
    <source>
        <dbReference type="EMBL" id="GLK77088.1"/>
    </source>
</evidence>
<dbReference type="Gene3D" id="2.60.40.420">
    <property type="entry name" value="Cupredoxins - blue copper proteins"/>
    <property type="match status" value="1"/>
</dbReference>
<keyword evidence="12" id="KW-1185">Reference proteome</keyword>
<evidence type="ECO:0000256" key="1">
    <source>
        <dbReference type="ARBA" id="ARBA00004418"/>
    </source>
</evidence>
<feature type="binding site" evidence="8">
    <location>
        <position position="107"/>
    </location>
    <ligand>
        <name>Cu cation</name>
        <dbReference type="ChEBI" id="CHEBI:23378"/>
    </ligand>
</feature>
<reference evidence="11" key="1">
    <citation type="journal article" date="2014" name="Int. J. Syst. Evol. Microbiol.">
        <title>Complete genome sequence of Corynebacterium casei LMG S-19264T (=DSM 44701T), isolated from a smear-ripened cheese.</title>
        <authorList>
            <consortium name="US DOE Joint Genome Institute (JGI-PGF)"/>
            <person name="Walter F."/>
            <person name="Albersmeier A."/>
            <person name="Kalinowski J."/>
            <person name="Ruckert C."/>
        </authorList>
    </citation>
    <scope>NUCLEOTIDE SEQUENCE</scope>
    <source>
        <strain evidence="11">VKM B-2555</strain>
    </source>
</reference>
<gene>
    <name evidence="11" type="ORF">GCM10008171_23420</name>
</gene>
<evidence type="ECO:0000256" key="3">
    <source>
        <dbReference type="ARBA" id="ARBA00022723"/>
    </source>
</evidence>
<keyword evidence="5" id="KW-0249">Electron transport</keyword>
<feature type="domain" description="Blue (type 1) copper" evidence="10">
    <location>
        <begin position="27"/>
        <end position="113"/>
    </location>
</feature>
<dbReference type="InterPro" id="IPR000923">
    <property type="entry name" value="BlueCu_1"/>
</dbReference>
<evidence type="ECO:0000256" key="6">
    <source>
        <dbReference type="ARBA" id="ARBA00023008"/>
    </source>
</evidence>
<reference evidence="11" key="2">
    <citation type="submission" date="2023-01" db="EMBL/GenBank/DDBJ databases">
        <authorList>
            <person name="Sun Q."/>
            <person name="Evtushenko L."/>
        </authorList>
    </citation>
    <scope>NUCLEOTIDE SEQUENCE</scope>
    <source>
        <strain evidence="11">VKM B-2555</strain>
    </source>
</reference>
<evidence type="ECO:0000256" key="5">
    <source>
        <dbReference type="ARBA" id="ARBA00022982"/>
    </source>
</evidence>
<dbReference type="RefSeq" id="WP_271204923.1">
    <property type="nucleotide sequence ID" value="NZ_BSFK01000010.1"/>
</dbReference>
<dbReference type="InterPro" id="IPR008972">
    <property type="entry name" value="Cupredoxin"/>
</dbReference>
<feature type="chain" id="PRO_5040787326" description="Pseudoazurin" evidence="9">
    <location>
        <begin position="22"/>
        <end position="153"/>
    </location>
</feature>
<dbReference type="GO" id="GO:0009055">
    <property type="term" value="F:electron transfer activity"/>
    <property type="evidence" value="ECO:0007669"/>
    <property type="project" value="InterPro"/>
</dbReference>
<feature type="binding site" evidence="8">
    <location>
        <position position="102"/>
    </location>
    <ligand>
        <name>Cu cation</name>
        <dbReference type="ChEBI" id="CHEBI:23378"/>
    </ligand>
</feature>